<gene>
    <name evidence="1" type="ORF">FH063_002340</name>
</gene>
<evidence type="ECO:0008006" key="3">
    <source>
        <dbReference type="Google" id="ProtNLM"/>
    </source>
</evidence>
<evidence type="ECO:0000313" key="2">
    <source>
        <dbReference type="Proteomes" id="UP000325333"/>
    </source>
</evidence>
<proteinExistence type="predicted"/>
<organism evidence="1 2">
    <name type="scientific">Azospirillum argentinense</name>
    <dbReference type="NCBI Taxonomy" id="2970906"/>
    <lineage>
        <taxon>Bacteria</taxon>
        <taxon>Pseudomonadati</taxon>
        <taxon>Pseudomonadota</taxon>
        <taxon>Alphaproteobacteria</taxon>
        <taxon>Rhodospirillales</taxon>
        <taxon>Azospirillaceae</taxon>
        <taxon>Azospirillum</taxon>
    </lineage>
</organism>
<dbReference type="AlphaFoldDB" id="A0A5B0KQQ3"/>
<accession>A0A5B0KQQ3</accession>
<dbReference type="InterPro" id="IPR010982">
    <property type="entry name" value="Lambda_DNA-bd_dom_sf"/>
</dbReference>
<sequence>MSSKPPESGTDAEHGWGAMTPEAFNDWMDAMGYRTREEAAEALGLSVDSIKHYKTGRRSSDGKPVVYPLTLALACSALYHRLPAWSGRRMWADQTPRSDRR</sequence>
<comment type="caution">
    <text evidence="1">The sequence shown here is derived from an EMBL/GenBank/DDBJ whole genome shotgun (WGS) entry which is preliminary data.</text>
</comment>
<name>A0A5B0KQQ3_9PROT</name>
<dbReference type="GO" id="GO:0003677">
    <property type="term" value="F:DNA binding"/>
    <property type="evidence" value="ECO:0007669"/>
    <property type="project" value="InterPro"/>
</dbReference>
<dbReference type="RefSeq" id="WP_211103721.1">
    <property type="nucleotide sequence ID" value="NZ_VEWN01000013.1"/>
</dbReference>
<dbReference type="Gene3D" id="1.10.260.40">
    <property type="entry name" value="lambda repressor-like DNA-binding domains"/>
    <property type="match status" value="1"/>
</dbReference>
<dbReference type="EMBL" id="VEWN01000013">
    <property type="protein sequence ID" value="KAA1053758.1"/>
    <property type="molecule type" value="Genomic_DNA"/>
</dbReference>
<reference evidence="1 2" key="1">
    <citation type="submission" date="2019-07" db="EMBL/GenBank/DDBJ databases">
        <title>Genome sequencing of the stress-tolerant strain Azospirillum brasilense Az19.</title>
        <authorList>
            <person name="Maroniche G.A."/>
            <person name="Garcia J.E."/>
            <person name="Pagnussat L."/>
            <person name="Amenta M."/>
            <person name="Creus C.M."/>
        </authorList>
    </citation>
    <scope>NUCLEOTIDE SEQUENCE [LARGE SCALE GENOMIC DNA]</scope>
    <source>
        <strain evidence="1 2">Az19</strain>
    </source>
</reference>
<protein>
    <recommendedName>
        <fullName evidence="3">XRE family transcriptional regulator</fullName>
    </recommendedName>
</protein>
<dbReference type="Proteomes" id="UP000325333">
    <property type="component" value="Unassembled WGS sequence"/>
</dbReference>
<evidence type="ECO:0000313" key="1">
    <source>
        <dbReference type="EMBL" id="KAA1053758.1"/>
    </source>
</evidence>
<dbReference type="SUPFAM" id="SSF47413">
    <property type="entry name" value="lambda repressor-like DNA-binding domains"/>
    <property type="match status" value="1"/>
</dbReference>